<dbReference type="Gene3D" id="1.10.357.10">
    <property type="entry name" value="Tetracycline Repressor, domain 2"/>
    <property type="match status" value="1"/>
</dbReference>
<dbReference type="InterPro" id="IPR009057">
    <property type="entry name" value="Homeodomain-like_sf"/>
</dbReference>
<organism evidence="4 5">
    <name type="scientific">Burkholderia aenigmatica</name>
    <dbReference type="NCBI Taxonomy" id="2015348"/>
    <lineage>
        <taxon>Bacteria</taxon>
        <taxon>Pseudomonadati</taxon>
        <taxon>Pseudomonadota</taxon>
        <taxon>Betaproteobacteria</taxon>
        <taxon>Burkholderiales</taxon>
        <taxon>Burkholderiaceae</taxon>
        <taxon>Burkholderia</taxon>
        <taxon>Burkholderia cepacia complex</taxon>
    </lineage>
</organism>
<dbReference type="SUPFAM" id="SSF46689">
    <property type="entry name" value="Homeodomain-like"/>
    <property type="match status" value="1"/>
</dbReference>
<evidence type="ECO:0000256" key="2">
    <source>
        <dbReference type="PROSITE-ProRule" id="PRU00335"/>
    </source>
</evidence>
<protein>
    <recommendedName>
        <fullName evidence="3">HTH tetR-type domain-containing protein</fullName>
    </recommendedName>
</protein>
<evidence type="ECO:0000313" key="4">
    <source>
        <dbReference type="EMBL" id="VWB09767.1"/>
    </source>
</evidence>
<dbReference type="RefSeq" id="WP_175020782.1">
    <property type="nucleotide sequence ID" value="NZ_CABVQC010000001.1"/>
</dbReference>
<accession>A0A6P2GYR2</accession>
<proteinExistence type="predicted"/>
<feature type="domain" description="HTH tetR-type" evidence="3">
    <location>
        <begin position="35"/>
        <end position="95"/>
    </location>
</feature>
<name>A0A6P2GYR2_9BURK</name>
<dbReference type="EMBL" id="CABVQC010000001">
    <property type="protein sequence ID" value="VWB09767.1"/>
    <property type="molecule type" value="Genomic_DNA"/>
</dbReference>
<dbReference type="AlphaFoldDB" id="A0A6P2GYR2"/>
<feature type="DNA-binding region" description="H-T-H motif" evidence="2">
    <location>
        <begin position="58"/>
        <end position="77"/>
    </location>
</feature>
<evidence type="ECO:0000259" key="3">
    <source>
        <dbReference type="PROSITE" id="PS50977"/>
    </source>
</evidence>
<dbReference type="Proteomes" id="UP000494261">
    <property type="component" value="Unassembled WGS sequence"/>
</dbReference>
<dbReference type="GO" id="GO:0003677">
    <property type="term" value="F:DNA binding"/>
    <property type="evidence" value="ECO:0007669"/>
    <property type="project" value="UniProtKB-UniRule"/>
</dbReference>
<keyword evidence="1 2" id="KW-0238">DNA-binding</keyword>
<dbReference type="PROSITE" id="PS50977">
    <property type="entry name" value="HTH_TETR_2"/>
    <property type="match status" value="1"/>
</dbReference>
<evidence type="ECO:0000313" key="5">
    <source>
        <dbReference type="Proteomes" id="UP000494261"/>
    </source>
</evidence>
<gene>
    <name evidence="4" type="ORF">BLA13014_00155</name>
</gene>
<dbReference type="InterPro" id="IPR001647">
    <property type="entry name" value="HTH_TetR"/>
</dbReference>
<sequence>MTADSLSGVGSEPSSLRFEEMLGRKTLDRSLSKRERTRYVFMTIAARFLQEHSAQNPTVEFVLAQSGLARSTFYNHFKDIDDCIFEVLDLFFEYIEGTRVSSSRELSTFDAILEANTWYARAYAANANLFAAIHRNEALRKVRERRNEQWAMKIVHVSGRRRGREFVGVERIEYAGTIRILITMTIESLRERFVANDTVLVDAFPTADAIARKVSEIWYEVMQRYEREA</sequence>
<reference evidence="4 5" key="1">
    <citation type="submission" date="2019-09" db="EMBL/GenBank/DDBJ databases">
        <authorList>
            <person name="Depoorter E."/>
        </authorList>
    </citation>
    <scope>NUCLEOTIDE SEQUENCE [LARGE SCALE GENOMIC DNA]</scope>
    <source>
        <strain evidence="4">LMG 13014</strain>
    </source>
</reference>
<evidence type="ECO:0000256" key="1">
    <source>
        <dbReference type="ARBA" id="ARBA00023125"/>
    </source>
</evidence>